<gene>
    <name evidence="1" type="ORF">AVDCRST_MAG68-2720</name>
</gene>
<organism evidence="1">
    <name type="scientific">uncultured Gemmatimonadota bacterium</name>
    <dbReference type="NCBI Taxonomy" id="203437"/>
    <lineage>
        <taxon>Bacteria</taxon>
        <taxon>Pseudomonadati</taxon>
        <taxon>Gemmatimonadota</taxon>
        <taxon>environmental samples</taxon>
    </lineage>
</organism>
<reference evidence="1" key="1">
    <citation type="submission" date="2020-02" db="EMBL/GenBank/DDBJ databases">
        <authorList>
            <person name="Meier V. D."/>
        </authorList>
    </citation>
    <scope>NUCLEOTIDE SEQUENCE</scope>
    <source>
        <strain evidence="1">AVDCRST_MAG68</strain>
    </source>
</reference>
<proteinExistence type="predicted"/>
<dbReference type="AlphaFoldDB" id="A0A6J4L1W2"/>
<accession>A0A6J4L1W2</accession>
<protein>
    <recommendedName>
        <fullName evidence="2">DUF1835 domain-containing protein</fullName>
    </recommendedName>
</protein>
<dbReference type="EMBL" id="CADCTW010000089">
    <property type="protein sequence ID" value="CAA9317189.1"/>
    <property type="molecule type" value="Genomic_DNA"/>
</dbReference>
<evidence type="ECO:0000313" key="1">
    <source>
        <dbReference type="EMBL" id="CAA9317189.1"/>
    </source>
</evidence>
<evidence type="ECO:0008006" key="2">
    <source>
        <dbReference type="Google" id="ProtNLM"/>
    </source>
</evidence>
<sequence>MPDLKPRILHVHNGDVVRIKLEESGVPGDHVVWADALHDGPLLPIDSPPERQRAMRAASASAAGWNEAEILEMLERWDRDLGRWAEYDEVVLWLEHDLFDQLLLARHLAYFAGAAPARTVLSLICVGEWPGRPAFKGLGELSPDELASLLGTRQHITPRQLELGRRVWDALAVGGPPAVEAVVRDEDLAPLPFMRAALHRFLEELPDVEGGLGRTERAALEAVDAGTSDPVQLFRRVQERDDVFFIGDTSLWYAVRMLAAGSRPLLALAPPAGGPAPFGRVELTDAGREVLAGRADRVRESGIDRWWGGLHLRGHAVPWRWDRQARRVAGAATQR</sequence>
<name>A0A6J4L1W2_9BACT</name>